<accession>A0A8D0YH10</accession>
<evidence type="ECO:0000256" key="4">
    <source>
        <dbReference type="ARBA" id="ARBA00022737"/>
    </source>
</evidence>
<dbReference type="FunFam" id="2.130.10.10:FF:000357">
    <property type="entry name" value="Cilia and flagella associated protein 57"/>
    <property type="match status" value="1"/>
</dbReference>
<keyword evidence="4" id="KW-0677">Repeat</keyword>
<dbReference type="AlphaFoldDB" id="A0A8D0YH10"/>
<dbReference type="Ensembl" id="ENSSSCT00035009528.1">
    <property type="protein sequence ID" value="ENSSSCP00035003205.1"/>
    <property type="gene ID" value="ENSSSCG00035007646.1"/>
</dbReference>
<dbReference type="InterPro" id="IPR001680">
    <property type="entry name" value="WD40_rpt"/>
</dbReference>
<evidence type="ECO:0000256" key="7">
    <source>
        <dbReference type="ARBA" id="ARBA00023273"/>
    </source>
</evidence>
<evidence type="ECO:0000256" key="12">
    <source>
        <dbReference type="ARBA" id="ARBA00075729"/>
    </source>
</evidence>
<evidence type="ECO:0000256" key="6">
    <source>
        <dbReference type="ARBA" id="ARBA00023212"/>
    </source>
</evidence>
<evidence type="ECO:0000256" key="11">
    <source>
        <dbReference type="ARBA" id="ARBA00074539"/>
    </source>
</evidence>
<comment type="function">
    <text evidence="8">Associates with components of the nexin-dynein regulatory complex (N-DRC), a key regulator of ciliary/flagellar motility, and might act as an inner dynein arm (IDA) hub or linkage.</text>
</comment>
<evidence type="ECO:0000256" key="10">
    <source>
        <dbReference type="ARBA" id="ARBA00064509"/>
    </source>
</evidence>
<sequence>MSTVVAQSLHVFGFRSHVANNVFFFDEQIIIFPSGNHCVKYNVDQKWQKFIPGSDKSQGMLALSISPNRRYLAVSETVQEKPVITIYELSSIPCRKRKILNNFDFPVQRFISMAFSPDSKYLLTQTSPPESNLVYWLWEKQKVMAIVRIDTQSNAIYQVSFSPQDNTQVCVTGNGMFKLLRFAEGTLKQTNFQRGEPPNYLAHTWVSEDKIVVGTDAGRLFLFESGDQRWETSIAVKEPTSETKNLGVIQESESLIQFPTLTSPVPSCEQVTMASSRSQLSPPQVFAIAAYSKGFACSAGPGRVLLYEKVDDKESYRESREIRIPVDPQSNDPSQSDKQDVLCMCFSPSEETLIASTSKNQLYGITMSLTEISKGEPAHFEYLMYPLHSASITGLATCIRKPLIATCSVDRSVRIWNYESNTLELFKEYQEEAYTISLHPSGHFIVVGFADKLRLMNLLIDDIRSFKEYSVRGCRESSFSNGGHLFAAASGNVIHIFSTTSLENVLNLKGHTGKIRSVAWNTDDSKLISCGTDGAVYEWNLSSGKRETECVLKSCSYNCVTISPDGKIIFAVGSDQTLKEIADSSVLREMPAFDVTYTAVVISHSGRMMFVGTSVGTIRAMKYPLPLQKEFNEYQAHAGPVTKMSLTFDDQFLLTVAEDGCLFTWKVFDKDGRGIKREREVGFAEEVLVTKTDMEEKVLRTEKEKQDILHRERIDDLLDKQSRELQDLECCSNQKLLLEYEKYQELQLKSQRMQEEYEKQLRDNDETKSQALEELTEFYEAKLQEKISLLEEAQEDVRQQLREFEETKKQIEEDEDREIQDIKTKYEKKLRDEKESNLRLKGETGIMRKKFSSLQKEIEERTNDIELLKGEQVKLQGVIKSLEKDILGLKREIQERDETIQDKEKRIYDLKKKNQELEKFKFVLDYKIKELKKQIEPRENEIKVMKEQIQEMEAELGRFHKQNTQLELNITELWQKLRATDQEMRRERQKERDLEALVKRFKMDLHNCVAYIQEPRLLKGKVRALFEKYVQRADMVEIAGLNSDLQQEYARQREHLERNLATIKKKVVKESELHRTDYVRIMQENVLLIKEINELRRELKLTRSQVYDLEAALKLTKKTQPQDVTEKVSGEDLPGIPPTMRLNAQEETGRIIEMQRLEIQRLRDQIQEQEPVPGLHPLAGMRLPSLLRSEVDFEVQTK</sequence>
<evidence type="ECO:0000256" key="13">
    <source>
        <dbReference type="PROSITE-ProRule" id="PRU00221"/>
    </source>
</evidence>
<evidence type="ECO:0000313" key="17">
    <source>
        <dbReference type="Ensembl" id="ENSSSCP00035003205.1"/>
    </source>
</evidence>
<dbReference type="InterPro" id="IPR011047">
    <property type="entry name" value="Quinoprotein_ADH-like_sf"/>
</dbReference>
<feature type="coiled-coil region" evidence="14">
    <location>
        <begin position="1046"/>
        <end position="1112"/>
    </location>
</feature>
<dbReference type="GO" id="GO:0005930">
    <property type="term" value="C:axoneme"/>
    <property type="evidence" value="ECO:0007669"/>
    <property type="project" value="UniProtKB-SubCell"/>
</dbReference>
<dbReference type="SUPFAM" id="SSF50978">
    <property type="entry name" value="WD40 repeat-like"/>
    <property type="match status" value="1"/>
</dbReference>
<evidence type="ECO:0000313" key="18">
    <source>
        <dbReference type="Proteomes" id="UP000694720"/>
    </source>
</evidence>
<dbReference type="InterPro" id="IPR052993">
    <property type="entry name" value="CFA-57"/>
</dbReference>
<dbReference type="FunFam" id="2.130.10.10:FF:000271">
    <property type="entry name" value="cilia- and flagella-associated protein 57"/>
    <property type="match status" value="1"/>
</dbReference>
<dbReference type="PANTHER" id="PTHR32215:SF0">
    <property type="entry name" value="CILIA- AND FLAGELLA-ASSOCIATED PROTEIN 57"/>
    <property type="match status" value="1"/>
</dbReference>
<organism evidence="17 18">
    <name type="scientific">Sus scrofa</name>
    <name type="common">Pig</name>
    <dbReference type="NCBI Taxonomy" id="9823"/>
    <lineage>
        <taxon>Eukaryota</taxon>
        <taxon>Metazoa</taxon>
        <taxon>Chordata</taxon>
        <taxon>Craniata</taxon>
        <taxon>Vertebrata</taxon>
        <taxon>Euteleostomi</taxon>
        <taxon>Mammalia</taxon>
        <taxon>Eutheria</taxon>
        <taxon>Laurasiatheria</taxon>
        <taxon>Artiodactyla</taxon>
        <taxon>Suina</taxon>
        <taxon>Suidae</taxon>
        <taxon>Sus</taxon>
    </lineage>
</organism>
<dbReference type="PANTHER" id="PTHR32215">
    <property type="entry name" value="CILIA- AND FLAGELLA-ASSOCIATED PROTEIN 57"/>
    <property type="match status" value="1"/>
</dbReference>
<feature type="repeat" description="WD" evidence="13">
    <location>
        <begin position="385"/>
        <end position="426"/>
    </location>
</feature>
<dbReference type="SMART" id="SM00320">
    <property type="entry name" value="WD40"/>
    <property type="match status" value="7"/>
</dbReference>
<evidence type="ECO:0000256" key="15">
    <source>
        <dbReference type="SAM" id="MobiDB-lite"/>
    </source>
</evidence>
<dbReference type="InterPro" id="IPR015943">
    <property type="entry name" value="WD40/YVTN_repeat-like_dom_sf"/>
</dbReference>
<reference evidence="17" key="1">
    <citation type="submission" date="2025-08" db="UniProtKB">
        <authorList>
            <consortium name="Ensembl"/>
        </authorList>
    </citation>
    <scope>IDENTIFICATION</scope>
</reference>
<evidence type="ECO:0000256" key="8">
    <source>
        <dbReference type="ARBA" id="ARBA00054720"/>
    </source>
</evidence>
<evidence type="ECO:0000256" key="14">
    <source>
        <dbReference type="SAM" id="Coils"/>
    </source>
</evidence>
<name>A0A8D0YH10_PIG</name>
<comment type="subcellular location">
    <subcellularLocation>
        <location evidence="1">Cytoplasm</location>
        <location evidence="1">Cytoskeleton</location>
        <location evidence="1">Cilium axoneme</location>
    </subcellularLocation>
</comment>
<dbReference type="Gene3D" id="1.10.287.1490">
    <property type="match status" value="1"/>
</dbReference>
<keyword evidence="2" id="KW-0963">Cytoplasm</keyword>
<evidence type="ECO:0000259" key="16">
    <source>
        <dbReference type="Pfam" id="PF23414"/>
    </source>
</evidence>
<evidence type="ECO:0000256" key="2">
    <source>
        <dbReference type="ARBA" id="ARBA00022490"/>
    </source>
</evidence>
<dbReference type="Pfam" id="PF23414">
    <property type="entry name" value="Beta-prop_EML_2"/>
    <property type="match status" value="1"/>
</dbReference>
<feature type="repeat" description="WD" evidence="13">
    <location>
        <begin position="634"/>
        <end position="667"/>
    </location>
</feature>
<evidence type="ECO:0000256" key="9">
    <source>
        <dbReference type="ARBA" id="ARBA00061460"/>
    </source>
</evidence>
<evidence type="ECO:0000256" key="5">
    <source>
        <dbReference type="ARBA" id="ARBA00023054"/>
    </source>
</evidence>
<evidence type="ECO:0000256" key="3">
    <source>
        <dbReference type="ARBA" id="ARBA00022574"/>
    </source>
</evidence>
<dbReference type="FunFam" id="1.10.287.1490:FF:000014">
    <property type="entry name" value="AGAP008095-PA"/>
    <property type="match status" value="1"/>
</dbReference>
<evidence type="ECO:0000256" key="1">
    <source>
        <dbReference type="ARBA" id="ARBA00004430"/>
    </source>
</evidence>
<feature type="region of interest" description="Disordered" evidence="15">
    <location>
        <begin position="317"/>
        <end position="337"/>
    </location>
</feature>
<comment type="similarity">
    <text evidence="9">Belongs to the CFAP57 family.</text>
</comment>
<keyword evidence="7" id="KW-0966">Cell projection</keyword>
<dbReference type="SUPFAM" id="SSF50998">
    <property type="entry name" value="Quinoprotein alcohol dehydrogenase-like"/>
    <property type="match status" value="1"/>
</dbReference>
<feature type="domain" description="EML-like second beta-propeller" evidence="16">
    <location>
        <begin position="393"/>
        <end position="667"/>
    </location>
</feature>
<keyword evidence="3 13" id="KW-0853">WD repeat</keyword>
<dbReference type="Proteomes" id="UP000694720">
    <property type="component" value="Unplaced"/>
</dbReference>
<dbReference type="PROSITE" id="PS50082">
    <property type="entry name" value="WD_REPEATS_2"/>
    <property type="match status" value="3"/>
</dbReference>
<dbReference type="Gene3D" id="2.130.10.10">
    <property type="entry name" value="YVTN repeat-like/Quinoprotein amine dehydrogenase"/>
    <property type="match status" value="2"/>
</dbReference>
<dbReference type="InterPro" id="IPR055442">
    <property type="entry name" value="Beta-prop_EML-like_2nd"/>
</dbReference>
<feature type="repeat" description="WD" evidence="13">
    <location>
        <begin position="508"/>
        <end position="549"/>
    </location>
</feature>
<keyword evidence="5 14" id="KW-0175">Coiled coil</keyword>
<comment type="subunit">
    <text evidence="10">May form homodimers. Associates with components of the nexin-dynein regulatory complex (N-DRC) and the CFAP184:CFAP263 complex.</text>
</comment>
<keyword evidence="6" id="KW-0206">Cytoskeleton</keyword>
<proteinExistence type="inferred from homology"/>
<feature type="coiled-coil region" evidence="14">
    <location>
        <begin position="743"/>
        <end position="997"/>
    </location>
</feature>
<dbReference type="PROSITE" id="PS50294">
    <property type="entry name" value="WD_REPEATS_REGION"/>
    <property type="match status" value="1"/>
</dbReference>
<protein>
    <recommendedName>
        <fullName evidence="11">Cilia- and flagella-associated protein 57</fullName>
    </recommendedName>
    <alternativeName>
        <fullName evidence="12">WD repeat-containing protein 65</fullName>
    </alternativeName>
</protein>
<dbReference type="InterPro" id="IPR036322">
    <property type="entry name" value="WD40_repeat_dom_sf"/>
</dbReference>